<dbReference type="AlphaFoldDB" id="A0A7W6B6K0"/>
<evidence type="ECO:0000313" key="2">
    <source>
        <dbReference type="Proteomes" id="UP000545490"/>
    </source>
</evidence>
<organism evidence="1 2">
    <name type="scientific">Rhizobium fabae</name>
    <dbReference type="NCBI Taxonomy" id="573179"/>
    <lineage>
        <taxon>Bacteria</taxon>
        <taxon>Pseudomonadati</taxon>
        <taxon>Pseudomonadota</taxon>
        <taxon>Alphaproteobacteria</taxon>
        <taxon>Hyphomicrobiales</taxon>
        <taxon>Rhizobiaceae</taxon>
        <taxon>Rhizobium/Agrobacterium group</taxon>
        <taxon>Rhizobium</taxon>
    </lineage>
</organism>
<accession>A0A7W6B6K0</accession>
<dbReference type="EMBL" id="JACIDG010000001">
    <property type="protein sequence ID" value="MBB3913022.1"/>
    <property type="molecule type" value="Genomic_DNA"/>
</dbReference>
<evidence type="ECO:0000313" key="1">
    <source>
        <dbReference type="EMBL" id="MBB3913022.1"/>
    </source>
</evidence>
<comment type="caution">
    <text evidence="1">The sequence shown here is derived from an EMBL/GenBank/DDBJ whole genome shotgun (WGS) entry which is preliminary data.</text>
</comment>
<gene>
    <name evidence="1" type="ORF">GGQ65_000277</name>
</gene>
<name>A0A7W6B6K0_9HYPH</name>
<reference evidence="1 2" key="1">
    <citation type="submission" date="2020-08" db="EMBL/GenBank/DDBJ databases">
        <title>Genomic Encyclopedia of Type Strains, Phase IV (KMG-IV): sequencing the most valuable type-strain genomes for metagenomic binning, comparative biology and taxonomic classification.</title>
        <authorList>
            <person name="Goeker M."/>
        </authorList>
    </citation>
    <scope>NUCLEOTIDE SEQUENCE [LARGE SCALE GENOMIC DNA]</scope>
    <source>
        <strain evidence="1 2">DSM 19331</strain>
    </source>
</reference>
<sequence>MQTPPAAYHVPRFGTTISGIIAAVSGQGGGVGVSNL</sequence>
<proteinExistence type="predicted"/>
<protein>
    <submittedName>
        <fullName evidence="1">Uncharacterized protein</fullName>
    </submittedName>
</protein>
<dbReference type="Proteomes" id="UP000545490">
    <property type="component" value="Unassembled WGS sequence"/>
</dbReference>